<reference evidence="6 7" key="1">
    <citation type="submission" date="2019-08" db="EMBL/GenBank/DDBJ databases">
        <title>In-depth cultivation of the pig gut microbiome towards novel bacterial diversity and tailored functional studies.</title>
        <authorList>
            <person name="Wylensek D."/>
            <person name="Hitch T.C.A."/>
            <person name="Clavel T."/>
        </authorList>
    </citation>
    <scope>NUCLEOTIDE SEQUENCE [LARGE SCALE GENOMIC DNA]</scope>
    <source>
        <strain evidence="6 7">BBE-744-WT-12</strain>
    </source>
</reference>
<dbReference type="PANTHER" id="PTHR30146">
    <property type="entry name" value="LACI-RELATED TRANSCRIPTIONAL REPRESSOR"/>
    <property type="match status" value="1"/>
</dbReference>
<dbReference type="CDD" id="cd01392">
    <property type="entry name" value="HTH_LacI"/>
    <property type="match status" value="1"/>
</dbReference>
<protein>
    <submittedName>
        <fullName evidence="6">LacI family transcriptional regulator</fullName>
    </submittedName>
</protein>
<evidence type="ECO:0000259" key="5">
    <source>
        <dbReference type="PROSITE" id="PS50932"/>
    </source>
</evidence>
<dbReference type="RefSeq" id="WP_154417478.1">
    <property type="nucleotide sequence ID" value="NZ_CALXOB010000026.1"/>
</dbReference>
<evidence type="ECO:0000256" key="1">
    <source>
        <dbReference type="ARBA" id="ARBA00022491"/>
    </source>
</evidence>
<name>A0A844G057_9BACT</name>
<feature type="domain" description="HTH lacI-type" evidence="5">
    <location>
        <begin position="1"/>
        <end position="55"/>
    </location>
</feature>
<dbReference type="InterPro" id="IPR010982">
    <property type="entry name" value="Lambda_DNA-bd_dom_sf"/>
</dbReference>
<dbReference type="PROSITE" id="PS50932">
    <property type="entry name" value="HTH_LACI_2"/>
    <property type="match status" value="1"/>
</dbReference>
<keyword evidence="7" id="KW-1185">Reference proteome</keyword>
<evidence type="ECO:0000313" key="6">
    <source>
        <dbReference type="EMBL" id="MST96746.1"/>
    </source>
</evidence>
<evidence type="ECO:0000313" key="7">
    <source>
        <dbReference type="Proteomes" id="UP000435649"/>
    </source>
</evidence>
<gene>
    <name evidence="6" type="ORF">FYJ85_06770</name>
</gene>
<dbReference type="AlphaFoldDB" id="A0A844G057"/>
<dbReference type="Pfam" id="PF13377">
    <property type="entry name" value="Peripla_BP_3"/>
    <property type="match status" value="1"/>
</dbReference>
<keyword evidence="2" id="KW-0805">Transcription regulation</keyword>
<sequence>MKIQEIAKLAGVSTATVSRVFSHHPSIRPEVREHVFAVARQYGYHPRLSTRQRNVVILTPYHSVYPVQSCVDMILMALTQELPRRNFRLEILPVNNRERLDSIQFCAAVAIGAEPADFRDWPDRFPVPLVLMDREGTGNPAGVYFVRSDEEQGMRIAIDHLYERGCRKIGCIVHGSAGTGNTDIRRNAIVRALKSRGFPADDSLILLSGPGSDKYVELAGKLLKQGVDALFCPGGNAGIVMLYAFSLYGRRVPEDISLIASEQTFFSHYAVPPQTTISPDYAAMAAATADIIEARLDGQKAPVRTVLPYNLILRESVAAARKS</sequence>
<dbReference type="EMBL" id="VUNS01000005">
    <property type="protein sequence ID" value="MST96746.1"/>
    <property type="molecule type" value="Genomic_DNA"/>
</dbReference>
<keyword evidence="1" id="KW-0678">Repressor</keyword>
<evidence type="ECO:0000256" key="2">
    <source>
        <dbReference type="ARBA" id="ARBA00023015"/>
    </source>
</evidence>
<proteinExistence type="predicted"/>
<evidence type="ECO:0000256" key="4">
    <source>
        <dbReference type="ARBA" id="ARBA00023163"/>
    </source>
</evidence>
<dbReference type="Gene3D" id="3.40.50.2300">
    <property type="match status" value="2"/>
</dbReference>
<dbReference type="GO" id="GO:0003700">
    <property type="term" value="F:DNA-binding transcription factor activity"/>
    <property type="evidence" value="ECO:0007669"/>
    <property type="project" value="TreeGrafter"/>
</dbReference>
<dbReference type="PANTHER" id="PTHR30146:SF148">
    <property type="entry name" value="HTH-TYPE TRANSCRIPTIONAL REPRESSOR PURR-RELATED"/>
    <property type="match status" value="1"/>
</dbReference>
<dbReference type="SMART" id="SM00354">
    <property type="entry name" value="HTH_LACI"/>
    <property type="match status" value="1"/>
</dbReference>
<dbReference type="Pfam" id="PF00356">
    <property type="entry name" value="LacI"/>
    <property type="match status" value="1"/>
</dbReference>
<organism evidence="6 7">
    <name type="scientific">Victivallis lenta</name>
    <dbReference type="NCBI Taxonomy" id="2606640"/>
    <lineage>
        <taxon>Bacteria</taxon>
        <taxon>Pseudomonadati</taxon>
        <taxon>Lentisphaerota</taxon>
        <taxon>Lentisphaeria</taxon>
        <taxon>Victivallales</taxon>
        <taxon>Victivallaceae</taxon>
        <taxon>Victivallis</taxon>
    </lineage>
</organism>
<dbReference type="GO" id="GO:0000976">
    <property type="term" value="F:transcription cis-regulatory region binding"/>
    <property type="evidence" value="ECO:0007669"/>
    <property type="project" value="TreeGrafter"/>
</dbReference>
<dbReference type="Gene3D" id="1.10.260.40">
    <property type="entry name" value="lambda repressor-like DNA-binding domains"/>
    <property type="match status" value="1"/>
</dbReference>
<dbReference type="InterPro" id="IPR046335">
    <property type="entry name" value="LacI/GalR-like_sensor"/>
</dbReference>
<evidence type="ECO:0000256" key="3">
    <source>
        <dbReference type="ARBA" id="ARBA00023125"/>
    </source>
</evidence>
<comment type="caution">
    <text evidence="6">The sequence shown here is derived from an EMBL/GenBank/DDBJ whole genome shotgun (WGS) entry which is preliminary data.</text>
</comment>
<keyword evidence="3" id="KW-0238">DNA-binding</keyword>
<dbReference type="SUPFAM" id="SSF47413">
    <property type="entry name" value="lambda repressor-like DNA-binding domains"/>
    <property type="match status" value="1"/>
</dbReference>
<dbReference type="SUPFAM" id="SSF53822">
    <property type="entry name" value="Periplasmic binding protein-like I"/>
    <property type="match status" value="1"/>
</dbReference>
<dbReference type="Proteomes" id="UP000435649">
    <property type="component" value="Unassembled WGS sequence"/>
</dbReference>
<accession>A0A844G057</accession>
<keyword evidence="4" id="KW-0804">Transcription</keyword>
<dbReference type="InterPro" id="IPR000843">
    <property type="entry name" value="HTH_LacI"/>
</dbReference>
<dbReference type="InterPro" id="IPR028082">
    <property type="entry name" value="Peripla_BP_I"/>
</dbReference>
<dbReference type="CDD" id="cd06267">
    <property type="entry name" value="PBP1_LacI_sugar_binding-like"/>
    <property type="match status" value="1"/>
</dbReference>